<evidence type="ECO:0000256" key="1">
    <source>
        <dbReference type="SAM" id="SignalP"/>
    </source>
</evidence>
<feature type="signal peptide" evidence="1">
    <location>
        <begin position="1"/>
        <end position="36"/>
    </location>
</feature>
<evidence type="ECO:0000313" key="2">
    <source>
        <dbReference type="EMBL" id="MDA1361792.1"/>
    </source>
</evidence>
<name>A0A9X3PB38_9ACTN</name>
<proteinExistence type="predicted"/>
<dbReference type="PROSITE" id="PS51318">
    <property type="entry name" value="TAT"/>
    <property type="match status" value="1"/>
</dbReference>
<keyword evidence="3" id="KW-1185">Reference proteome</keyword>
<sequence length="342" mass="35774">MTSLNRRQFNRSLLALPAAALVGTGLGSLAPGTASAAPADWNTQFLAGTLGSNIMRQTRYGGGSWNARWNEIAPDPIHKALYSISAAGISNNLHIVACIGEEGPKHAVRNTADGSSTAFSPIPSQSGPTGIVLVAAASVGTQLHVFASIRDSGDLYHTVRNGDGTWWASWRLLRSFASSIDHIATTKVGTTIDTAVVSNGEILHAIRSSGGTWTGWGNIEGAAGEIGEVNEVTLAGIGSSLHVVAMANGYGLYHAIRKVDATWQRFQEPAVLEGKIPFSASAANAGGELQLGILELVDGKQVASHTIRRADGTWQPVRFISTAGLTETDDDLANLVLAATSR</sequence>
<dbReference type="EMBL" id="JAPZVP010000016">
    <property type="protein sequence ID" value="MDA1361792.1"/>
    <property type="molecule type" value="Genomic_DNA"/>
</dbReference>
<dbReference type="InterPro" id="IPR006311">
    <property type="entry name" value="TAT_signal"/>
</dbReference>
<comment type="caution">
    <text evidence="2">The sequence shown here is derived from an EMBL/GenBank/DDBJ whole genome shotgun (WGS) entry which is preliminary data.</text>
</comment>
<organism evidence="2 3">
    <name type="scientific">Glycomyces luteolus</name>
    <dbReference type="NCBI Taxonomy" id="2670330"/>
    <lineage>
        <taxon>Bacteria</taxon>
        <taxon>Bacillati</taxon>
        <taxon>Actinomycetota</taxon>
        <taxon>Actinomycetes</taxon>
        <taxon>Glycomycetales</taxon>
        <taxon>Glycomycetaceae</taxon>
        <taxon>Glycomyces</taxon>
    </lineage>
</organism>
<feature type="chain" id="PRO_5040799306" evidence="1">
    <location>
        <begin position="37"/>
        <end position="342"/>
    </location>
</feature>
<keyword evidence="1" id="KW-0732">Signal</keyword>
<dbReference type="Proteomes" id="UP001146067">
    <property type="component" value="Unassembled WGS sequence"/>
</dbReference>
<accession>A0A9X3PB38</accession>
<dbReference type="AlphaFoldDB" id="A0A9X3PB38"/>
<evidence type="ECO:0000313" key="3">
    <source>
        <dbReference type="Proteomes" id="UP001146067"/>
    </source>
</evidence>
<dbReference type="SUPFAM" id="SSF89372">
    <property type="entry name" value="Fucose-specific lectin"/>
    <property type="match status" value="1"/>
</dbReference>
<gene>
    <name evidence="2" type="ORF">O1R50_19345</name>
</gene>
<dbReference type="RefSeq" id="WP_270111825.1">
    <property type="nucleotide sequence ID" value="NZ_JAPZVP010000016.1"/>
</dbReference>
<reference evidence="2" key="1">
    <citation type="submission" date="2022-12" db="EMBL/GenBank/DDBJ databases">
        <title>Gycomyces niveus sp.nov.,a novel actinomycete isolated from soil in Shouguan.</title>
        <authorList>
            <person name="Yang X."/>
        </authorList>
    </citation>
    <scope>NUCLEOTIDE SEQUENCE</scope>
    <source>
        <strain evidence="2">NEAU-A15</strain>
    </source>
</reference>
<protein>
    <submittedName>
        <fullName evidence="2">Uncharacterized protein</fullName>
    </submittedName>
</protein>